<dbReference type="Proteomes" id="UP000254716">
    <property type="component" value="Unassembled WGS sequence"/>
</dbReference>
<name>A0A376W177_ECOLX</name>
<evidence type="ECO:0000259" key="2">
    <source>
        <dbReference type="Pfam" id="PF04809"/>
    </source>
</evidence>
<comment type="similarity">
    <text evidence="1">Belongs to the HupH/HyaF family.</text>
</comment>
<proteinExistence type="inferred from homology"/>
<protein>
    <submittedName>
        <fullName evidence="3">Hydrogenase-1 operon protein HyaF</fullName>
    </submittedName>
</protein>
<reference evidence="3 4" key="1">
    <citation type="submission" date="2018-06" db="EMBL/GenBank/DDBJ databases">
        <authorList>
            <consortium name="Pathogen Informatics"/>
            <person name="Doyle S."/>
        </authorList>
    </citation>
    <scope>NUCLEOTIDE SEQUENCE [LARGE SCALE GENOMIC DNA]</scope>
    <source>
        <strain evidence="3 4">NCTC9081</strain>
    </source>
</reference>
<evidence type="ECO:0000313" key="4">
    <source>
        <dbReference type="Proteomes" id="UP000254716"/>
    </source>
</evidence>
<dbReference type="Pfam" id="PF04809">
    <property type="entry name" value="HupH_C"/>
    <property type="match status" value="1"/>
</dbReference>
<dbReference type="Gene3D" id="3.30.1370.140">
    <property type="entry name" value="HupH hydrogenase expression protein, C-terminal domain"/>
    <property type="match status" value="1"/>
</dbReference>
<dbReference type="AlphaFoldDB" id="A0A376W177"/>
<gene>
    <name evidence="3" type="primary">hyaF</name>
    <name evidence="3" type="ORF">NCTC9081_03339</name>
</gene>
<feature type="domain" description="HupH hydrogenase expression protein C-terminal" evidence="2">
    <location>
        <begin position="164"/>
        <end position="210"/>
    </location>
</feature>
<dbReference type="InterPro" id="IPR006894">
    <property type="entry name" value="HupH_Hydgase_express_prot_C"/>
</dbReference>
<evidence type="ECO:0000313" key="3">
    <source>
        <dbReference type="EMBL" id="STJ17872.1"/>
    </source>
</evidence>
<evidence type="ECO:0000256" key="1">
    <source>
        <dbReference type="ARBA" id="ARBA00010832"/>
    </source>
</evidence>
<accession>A0A376W177</accession>
<dbReference type="InterPro" id="IPR038527">
    <property type="entry name" value="HupH_C_sf"/>
</dbReference>
<organism evidence="3 4">
    <name type="scientific">Escherichia coli</name>
    <dbReference type="NCBI Taxonomy" id="562"/>
    <lineage>
        <taxon>Bacteria</taxon>
        <taxon>Pseudomonadati</taxon>
        <taxon>Pseudomonadota</taxon>
        <taxon>Gammaproteobacteria</taxon>
        <taxon>Enterobacterales</taxon>
        <taxon>Enterobacteriaceae</taxon>
        <taxon>Escherichia</taxon>
    </lineage>
</organism>
<dbReference type="EMBL" id="UGCV01000008">
    <property type="protein sequence ID" value="STJ17872.1"/>
    <property type="molecule type" value="Genomic_DNA"/>
</dbReference>
<sequence length="248" mass="27635">MSETFFHLLGPGTQPNDDSFSMNPLPITCRVNGEPSMAALEQCAHSPQVIALLNELQHQLSERQPPLGEVLAVDLLNLNADDRHFINTLLGEGEVSVRISRLTTVKVKFRRRSSADYGGCADVTANSCWKTNWRLAAHRWRCGRRQRKNVLPTDSLLPPPIDGLMNGLPLAHELLAHVRNPDAQPHSINLTQLPISEADRLFLSRLCGREIFRFVPLAMARAISTPRVTPCLAFTLYGHLKRPVTGKL</sequence>